<organism evidence="10 11">
    <name type="scientific">Caryophanon tenue</name>
    <dbReference type="NCBI Taxonomy" id="33978"/>
    <lineage>
        <taxon>Bacteria</taxon>
        <taxon>Bacillati</taxon>
        <taxon>Bacillota</taxon>
        <taxon>Bacilli</taxon>
        <taxon>Bacillales</taxon>
        <taxon>Caryophanaceae</taxon>
        <taxon>Caryophanon</taxon>
    </lineage>
</organism>
<dbReference type="GO" id="GO:0055085">
    <property type="term" value="P:transmembrane transport"/>
    <property type="evidence" value="ECO:0007669"/>
    <property type="project" value="InterPro"/>
</dbReference>
<dbReference type="SUPFAM" id="SSF50182">
    <property type="entry name" value="Sm-like ribonucleoproteins"/>
    <property type="match status" value="1"/>
</dbReference>
<dbReference type="PANTHER" id="PTHR30566:SF5">
    <property type="entry name" value="MECHANOSENSITIVE ION CHANNEL PROTEIN 1, MITOCHONDRIAL-RELATED"/>
    <property type="match status" value="1"/>
</dbReference>
<accession>A0A1C0Y6T6</accession>
<feature type="transmembrane region" description="Helical" evidence="7">
    <location>
        <begin position="138"/>
        <end position="159"/>
    </location>
</feature>
<protein>
    <submittedName>
        <fullName evidence="10">Mechanosensitive ion channel protein MscS</fullName>
    </submittedName>
</protein>
<dbReference type="RefSeq" id="WP_066547395.1">
    <property type="nucleotide sequence ID" value="NZ_MASJ01000039.1"/>
</dbReference>
<dbReference type="InterPro" id="IPR006685">
    <property type="entry name" value="MscS_channel_2nd"/>
</dbReference>
<dbReference type="InterPro" id="IPR011014">
    <property type="entry name" value="MscS_channel_TM-2"/>
</dbReference>
<keyword evidence="4 7" id="KW-0812">Transmembrane</keyword>
<dbReference type="Proteomes" id="UP000093199">
    <property type="component" value="Unassembled WGS sequence"/>
</dbReference>
<proteinExistence type="inferred from homology"/>
<feature type="transmembrane region" description="Helical" evidence="7">
    <location>
        <begin position="98"/>
        <end position="118"/>
    </location>
</feature>
<evidence type="ECO:0000256" key="4">
    <source>
        <dbReference type="ARBA" id="ARBA00022692"/>
    </source>
</evidence>
<comment type="similarity">
    <text evidence="2">Belongs to the MscS (TC 1.A.23) family.</text>
</comment>
<comment type="subcellular location">
    <subcellularLocation>
        <location evidence="1">Cell membrane</location>
        <topology evidence="1">Multi-pass membrane protein</topology>
    </subcellularLocation>
</comment>
<feature type="domain" description="Mechanosensitive ion channel MscS C-terminal" evidence="9">
    <location>
        <begin position="269"/>
        <end position="343"/>
    </location>
</feature>
<feature type="transmembrane region" description="Helical" evidence="7">
    <location>
        <begin position="71"/>
        <end position="92"/>
    </location>
</feature>
<evidence type="ECO:0000256" key="6">
    <source>
        <dbReference type="ARBA" id="ARBA00023136"/>
    </source>
</evidence>
<feature type="transmembrane region" description="Helical" evidence="7">
    <location>
        <begin position="20"/>
        <end position="38"/>
    </location>
</feature>
<keyword evidence="5 7" id="KW-1133">Transmembrane helix</keyword>
<feature type="transmembrane region" description="Helical" evidence="7">
    <location>
        <begin position="165"/>
        <end position="181"/>
    </location>
</feature>
<comment type="caution">
    <text evidence="10">The sequence shown here is derived from an EMBL/GenBank/DDBJ whole genome shotgun (WGS) entry which is preliminary data.</text>
</comment>
<name>A0A1C0Y6T6_9BACL</name>
<evidence type="ECO:0000259" key="9">
    <source>
        <dbReference type="Pfam" id="PF21082"/>
    </source>
</evidence>
<dbReference type="PANTHER" id="PTHR30566">
    <property type="entry name" value="YNAI-RELATED MECHANOSENSITIVE ION CHANNEL"/>
    <property type="match status" value="1"/>
</dbReference>
<dbReference type="GO" id="GO:0005886">
    <property type="term" value="C:plasma membrane"/>
    <property type="evidence" value="ECO:0007669"/>
    <property type="project" value="UniProtKB-SubCell"/>
</dbReference>
<keyword evidence="3" id="KW-1003">Cell membrane</keyword>
<evidence type="ECO:0000256" key="5">
    <source>
        <dbReference type="ARBA" id="ARBA00022989"/>
    </source>
</evidence>
<dbReference type="EMBL" id="MASJ01000039">
    <property type="protein sequence ID" value="OCS82853.1"/>
    <property type="molecule type" value="Genomic_DNA"/>
</dbReference>
<dbReference type="SUPFAM" id="SSF82861">
    <property type="entry name" value="Mechanosensitive channel protein MscS (YggB), transmembrane region"/>
    <property type="match status" value="1"/>
</dbReference>
<dbReference type="InterPro" id="IPR023408">
    <property type="entry name" value="MscS_beta-dom_sf"/>
</dbReference>
<dbReference type="InterPro" id="IPR011066">
    <property type="entry name" value="MscS_channel_C_sf"/>
</dbReference>
<evidence type="ECO:0000256" key="3">
    <source>
        <dbReference type="ARBA" id="ARBA00022475"/>
    </source>
</evidence>
<reference evidence="10 11" key="1">
    <citation type="submission" date="2016-07" db="EMBL/GenBank/DDBJ databases">
        <title>Caryophanon tenue genome sequencing.</title>
        <authorList>
            <person name="Verma A."/>
            <person name="Pal Y."/>
            <person name="Krishnamurthi S."/>
        </authorList>
    </citation>
    <scope>NUCLEOTIDE SEQUENCE [LARGE SCALE GENOMIC DNA]</scope>
    <source>
        <strain evidence="10 11">DSM 14152</strain>
    </source>
</reference>
<evidence type="ECO:0000313" key="11">
    <source>
        <dbReference type="Proteomes" id="UP000093199"/>
    </source>
</evidence>
<dbReference type="Gene3D" id="2.30.30.60">
    <property type="match status" value="1"/>
</dbReference>
<dbReference type="Pfam" id="PF00924">
    <property type="entry name" value="MS_channel_2nd"/>
    <property type="match status" value="1"/>
</dbReference>
<evidence type="ECO:0000256" key="7">
    <source>
        <dbReference type="SAM" id="Phobius"/>
    </source>
</evidence>
<feature type="domain" description="Mechanosensitive ion channel MscS" evidence="8">
    <location>
        <begin position="186"/>
        <end position="252"/>
    </location>
</feature>
<evidence type="ECO:0000256" key="2">
    <source>
        <dbReference type="ARBA" id="ARBA00008017"/>
    </source>
</evidence>
<evidence type="ECO:0000256" key="1">
    <source>
        <dbReference type="ARBA" id="ARBA00004651"/>
    </source>
</evidence>
<evidence type="ECO:0000259" key="8">
    <source>
        <dbReference type="Pfam" id="PF00924"/>
    </source>
</evidence>
<dbReference type="InterPro" id="IPR010920">
    <property type="entry name" value="LSM_dom_sf"/>
</dbReference>
<dbReference type="Pfam" id="PF21082">
    <property type="entry name" value="MS_channel_3rd"/>
    <property type="match status" value="1"/>
</dbReference>
<dbReference type="InterPro" id="IPR049278">
    <property type="entry name" value="MS_channel_C"/>
</dbReference>
<gene>
    <name evidence="10" type="ORF">A6M13_05490</name>
</gene>
<dbReference type="Gene3D" id="1.10.287.1260">
    <property type="match status" value="1"/>
</dbReference>
<dbReference type="AlphaFoldDB" id="A0A1C0Y6T6"/>
<evidence type="ECO:0000313" key="10">
    <source>
        <dbReference type="EMBL" id="OCS82853.1"/>
    </source>
</evidence>
<dbReference type="SUPFAM" id="SSF82689">
    <property type="entry name" value="Mechanosensitive channel protein MscS (YggB), C-terminal domain"/>
    <property type="match status" value="1"/>
</dbReference>
<keyword evidence="11" id="KW-1185">Reference proteome</keyword>
<sequence>MLQTIRWLVPNMTVPSWTQIAIAIAFIIVIFVLQQYVLKPLLHSLVRYFKKVDKPFVANVWHYFGRSFRHALLTASFFFASSYTLNVWLFDVTKIEKFFYSLMLYFVFKAVYDIMNYYTANPAKIKLSEHREEFIAPYLIRIAKAVMIAIAIFSIAALWSFNVNGFLTGIGLTGVALAFGIRDTSSHIFGGLSVGLDKPFQIGDWIATDDQKLDGTVKDVNLRSTLLDAGEKGLVYVPNAFLMNRPIYNYSKRQKLKTEMHFFIDLTNDEQVIRTACEEIHEQIMLHEQTEKDVVHVFIDDFTPNAFRLLIRFFVATDVTATNLAVRQDIIFAVHDIFKRHGVTQLDTQYTTTIPL</sequence>
<dbReference type="OrthoDB" id="9809206at2"/>
<keyword evidence="6 7" id="KW-0472">Membrane</keyword>